<evidence type="ECO:0000313" key="2">
    <source>
        <dbReference type="EMBL" id="JAH07276.1"/>
    </source>
</evidence>
<protein>
    <submittedName>
        <fullName evidence="2">Uncharacterized protein</fullName>
    </submittedName>
</protein>
<keyword evidence="1" id="KW-0812">Transmembrane</keyword>
<evidence type="ECO:0000256" key="1">
    <source>
        <dbReference type="SAM" id="Phobius"/>
    </source>
</evidence>
<reference evidence="2" key="2">
    <citation type="journal article" date="2015" name="Fish Shellfish Immunol.">
        <title>Early steps in the European eel (Anguilla anguilla)-Vibrio vulnificus interaction in the gills: Role of the RtxA13 toxin.</title>
        <authorList>
            <person name="Callol A."/>
            <person name="Pajuelo D."/>
            <person name="Ebbesson L."/>
            <person name="Teles M."/>
            <person name="MacKenzie S."/>
            <person name="Amaro C."/>
        </authorList>
    </citation>
    <scope>NUCLEOTIDE SEQUENCE</scope>
</reference>
<dbReference type="AlphaFoldDB" id="A0A0E9PRP9"/>
<dbReference type="EMBL" id="GBXM01101301">
    <property type="protein sequence ID" value="JAH07276.1"/>
    <property type="molecule type" value="Transcribed_RNA"/>
</dbReference>
<organism evidence="2">
    <name type="scientific">Anguilla anguilla</name>
    <name type="common">European freshwater eel</name>
    <name type="synonym">Muraena anguilla</name>
    <dbReference type="NCBI Taxonomy" id="7936"/>
    <lineage>
        <taxon>Eukaryota</taxon>
        <taxon>Metazoa</taxon>
        <taxon>Chordata</taxon>
        <taxon>Craniata</taxon>
        <taxon>Vertebrata</taxon>
        <taxon>Euteleostomi</taxon>
        <taxon>Actinopterygii</taxon>
        <taxon>Neopterygii</taxon>
        <taxon>Teleostei</taxon>
        <taxon>Anguilliformes</taxon>
        <taxon>Anguillidae</taxon>
        <taxon>Anguilla</taxon>
    </lineage>
</organism>
<proteinExistence type="predicted"/>
<feature type="transmembrane region" description="Helical" evidence="1">
    <location>
        <begin position="51"/>
        <end position="72"/>
    </location>
</feature>
<keyword evidence="1" id="KW-0472">Membrane</keyword>
<name>A0A0E9PRP9_ANGAN</name>
<keyword evidence="1" id="KW-1133">Transmembrane helix</keyword>
<reference evidence="2" key="1">
    <citation type="submission" date="2014-11" db="EMBL/GenBank/DDBJ databases">
        <authorList>
            <person name="Amaro Gonzalez C."/>
        </authorList>
    </citation>
    <scope>NUCLEOTIDE SEQUENCE</scope>
</reference>
<sequence>MVSFVKYVHEHTSNVLEFCIKYFNCPENCYWFTVSFRIGSRKLVYQSSRELATAVLLICGLITSCSYDSLWIPDLFSKRKPS</sequence>
<accession>A0A0E9PRP9</accession>